<evidence type="ECO:0000313" key="3">
    <source>
        <dbReference type="EMBL" id="NYH95495.1"/>
    </source>
</evidence>
<dbReference type="InterPro" id="IPR036291">
    <property type="entry name" value="NAD(P)-bd_dom_sf"/>
</dbReference>
<gene>
    <name evidence="3" type="ORF">FHS75_001814</name>
</gene>
<keyword evidence="2" id="KW-0560">Oxidoreductase</keyword>
<organism evidence="3 4">
    <name type="scientific">Novosphingobium marinum</name>
    <dbReference type="NCBI Taxonomy" id="1514948"/>
    <lineage>
        <taxon>Bacteria</taxon>
        <taxon>Pseudomonadati</taxon>
        <taxon>Pseudomonadota</taxon>
        <taxon>Alphaproteobacteria</taxon>
        <taxon>Sphingomonadales</taxon>
        <taxon>Sphingomonadaceae</taxon>
        <taxon>Novosphingobium</taxon>
    </lineage>
</organism>
<dbReference type="GO" id="GO:0016491">
    <property type="term" value="F:oxidoreductase activity"/>
    <property type="evidence" value="ECO:0007669"/>
    <property type="project" value="UniProtKB-KW"/>
</dbReference>
<dbReference type="PRINTS" id="PR00081">
    <property type="entry name" value="GDHRDH"/>
</dbReference>
<keyword evidence="4" id="KW-1185">Reference proteome</keyword>
<evidence type="ECO:0000256" key="2">
    <source>
        <dbReference type="ARBA" id="ARBA00023002"/>
    </source>
</evidence>
<accession>A0A7Z0BVM4</accession>
<comment type="similarity">
    <text evidence="1">Belongs to the short-chain dehydrogenases/reductases (SDR) family.</text>
</comment>
<dbReference type="Pfam" id="PF13561">
    <property type="entry name" value="adh_short_C2"/>
    <property type="match status" value="1"/>
</dbReference>
<name>A0A7Z0BVM4_9SPHN</name>
<dbReference type="PANTHER" id="PTHR24321:SF8">
    <property type="entry name" value="ESTRADIOL 17-BETA-DEHYDROGENASE 8-RELATED"/>
    <property type="match status" value="1"/>
</dbReference>
<dbReference type="CDD" id="cd05233">
    <property type="entry name" value="SDR_c"/>
    <property type="match status" value="1"/>
</dbReference>
<sequence length="251" mass="25741">MQRRCEGKTVLVTGGGSGIGKAAALLFAKEGARVVIVDRNEETALQTASEIARSGGDALGIRADVSKSEEVSASVDKAVETFGSLHASFNAAGVPGPCVPIGDIADMDWAETIAVNLTGTFLCMKYQIGAMLGSGGGAIVNMSSAGILKPVWTQPDYQATKAGILALTRSAALNYGPRNIRVNAILPGVTRTPLLEGSLDDAGIDALGEMMPIRRVASSQEIAATAVWLTTSEAAYVTGTGLVADGGMQLT</sequence>
<reference evidence="3 4" key="1">
    <citation type="submission" date="2020-07" db="EMBL/GenBank/DDBJ databases">
        <title>Genomic Encyclopedia of Type Strains, Phase IV (KMG-IV): sequencing the most valuable type-strain genomes for metagenomic binning, comparative biology and taxonomic classification.</title>
        <authorList>
            <person name="Goeker M."/>
        </authorList>
    </citation>
    <scope>NUCLEOTIDE SEQUENCE [LARGE SCALE GENOMIC DNA]</scope>
    <source>
        <strain evidence="3 4">DSM 29043</strain>
    </source>
</reference>
<dbReference type="Gene3D" id="3.40.50.720">
    <property type="entry name" value="NAD(P)-binding Rossmann-like Domain"/>
    <property type="match status" value="1"/>
</dbReference>
<evidence type="ECO:0000256" key="1">
    <source>
        <dbReference type="ARBA" id="ARBA00006484"/>
    </source>
</evidence>
<comment type="caution">
    <text evidence="3">The sequence shown here is derived from an EMBL/GenBank/DDBJ whole genome shotgun (WGS) entry which is preliminary data.</text>
</comment>
<dbReference type="InterPro" id="IPR002347">
    <property type="entry name" value="SDR_fam"/>
</dbReference>
<dbReference type="EMBL" id="JACBZF010000002">
    <property type="protein sequence ID" value="NYH95495.1"/>
    <property type="molecule type" value="Genomic_DNA"/>
</dbReference>
<proteinExistence type="inferred from homology"/>
<dbReference type="RefSeq" id="WP_179407336.1">
    <property type="nucleotide sequence ID" value="NZ_BMGF01000002.1"/>
</dbReference>
<dbReference type="PANTHER" id="PTHR24321">
    <property type="entry name" value="DEHYDROGENASES, SHORT CHAIN"/>
    <property type="match status" value="1"/>
</dbReference>
<dbReference type="PRINTS" id="PR00080">
    <property type="entry name" value="SDRFAMILY"/>
</dbReference>
<dbReference type="FunFam" id="3.40.50.720:FF:000084">
    <property type="entry name" value="Short-chain dehydrogenase reductase"/>
    <property type="match status" value="1"/>
</dbReference>
<protein>
    <submittedName>
        <fullName evidence="3">NAD(P)-dependent dehydrogenase (Short-subunit alcohol dehydrogenase family)</fullName>
    </submittedName>
</protein>
<dbReference type="Proteomes" id="UP000522081">
    <property type="component" value="Unassembled WGS sequence"/>
</dbReference>
<evidence type="ECO:0000313" key="4">
    <source>
        <dbReference type="Proteomes" id="UP000522081"/>
    </source>
</evidence>
<dbReference type="SUPFAM" id="SSF51735">
    <property type="entry name" value="NAD(P)-binding Rossmann-fold domains"/>
    <property type="match status" value="1"/>
</dbReference>
<dbReference type="AlphaFoldDB" id="A0A7Z0BVM4"/>